<feature type="compositionally biased region" description="Basic and acidic residues" evidence="10">
    <location>
        <begin position="161"/>
        <end position="171"/>
    </location>
</feature>
<feature type="domain" description="Response regulatory" evidence="11">
    <location>
        <begin position="11"/>
        <end position="130"/>
    </location>
</feature>
<feature type="modified residue" description="4-aspartylphosphate" evidence="9">
    <location>
        <position position="66"/>
    </location>
</feature>
<dbReference type="Pfam" id="PF00072">
    <property type="entry name" value="Response_reg"/>
    <property type="match status" value="1"/>
</dbReference>
<keyword evidence="5" id="KW-0238">DNA-binding</keyword>
<name>A0A835DUZ4_9POAL</name>
<feature type="region of interest" description="Disordered" evidence="10">
    <location>
        <begin position="137"/>
        <end position="181"/>
    </location>
</feature>
<evidence type="ECO:0000256" key="3">
    <source>
        <dbReference type="ARBA" id="ARBA00023012"/>
    </source>
</evidence>
<dbReference type="PANTHER" id="PTHR43874">
    <property type="entry name" value="TWO-COMPONENT RESPONSE REGULATOR"/>
    <property type="match status" value="1"/>
</dbReference>
<proteinExistence type="predicted"/>
<sequence length="687" mass="74692">MDLNKFPEGLRVLAIDGDRTTLLVLKRQLQLCNYNNVTTVTEAETALDMLRERKDRDDQFDLVISDVFIPGMNGFKLLEFIVKEMDIPVIMLSANDEMETMARGIMHGACDYVVKPGCMEQFRNIWTHVVRKNVADPKNNINDGKKLGADHTKKHSKKNKRDVGCPEKAKEGTSTQRKQKIKWSDHLHSKFVEAINQIGIDRAVPKKILEVMNVDGLNKDNIASHLQKYRIHLRKKLSEGTLNRSSPFVDEPQACLSDHSAANVNVPESFQYHQELVQPSPNSVGGSSLSSTFARLSGPSVFGTHNFLQHDMRPVGLPKNSVPVPVQDVSKLVYSSMFSAAASSGSLSSTSQCFPYGPYNSYFANISNGVAFNTSKPFTFGNSVSSTANISNDSSTSAMSTGFPSSSSCNSYASILRGKMLEANRGIPFDTDSFFEEIADAENLQLHSPEMVNQPSILLQSSSYGPLNDIAKESHQLPGLCNPNDSSRVSLPSRFSDICHSAGTSVSSSQGNLSRINQISRFVASSGHVLSFGSGHQDQMAGIQGRTTPILGFSRQEAPFIFGSSTTPIGSSAQGSSSYVRPPMTDLHVGNSVMPTQMLNDGGAPGNLPGGCTIDQQGVGDQGNNSNELPPGTREALDGPIDDLDSLLTDLINQVRPFSFCIHRGFTCKVDEDLNKVFSNSTSFLAA</sequence>
<evidence type="ECO:0000313" key="14">
    <source>
        <dbReference type="Proteomes" id="UP000636709"/>
    </source>
</evidence>
<dbReference type="PANTHER" id="PTHR43874:SF116">
    <property type="entry name" value="RESPONSE REGULATORY DOMAIN-CONTAINING PROTEIN"/>
    <property type="match status" value="1"/>
</dbReference>
<dbReference type="InterPro" id="IPR017930">
    <property type="entry name" value="Myb_dom"/>
</dbReference>
<reference evidence="13" key="1">
    <citation type="submission" date="2020-07" db="EMBL/GenBank/DDBJ databases">
        <title>Genome sequence and genetic diversity analysis of an under-domesticated orphan crop, white fonio (Digitaria exilis).</title>
        <authorList>
            <person name="Bennetzen J.L."/>
            <person name="Chen S."/>
            <person name="Ma X."/>
            <person name="Wang X."/>
            <person name="Yssel A.E.J."/>
            <person name="Chaluvadi S.R."/>
            <person name="Johnson M."/>
            <person name="Gangashetty P."/>
            <person name="Hamidou F."/>
            <person name="Sanogo M.D."/>
            <person name="Zwaenepoel A."/>
            <person name="Wallace J."/>
            <person name="Van De Peer Y."/>
            <person name="Van Deynze A."/>
        </authorList>
    </citation>
    <scope>NUCLEOTIDE SEQUENCE</scope>
    <source>
        <tissue evidence="13">Leaves</tissue>
    </source>
</reference>
<dbReference type="InterPro" id="IPR006447">
    <property type="entry name" value="Myb_dom_plants"/>
</dbReference>
<dbReference type="SMART" id="SM00448">
    <property type="entry name" value="REC"/>
    <property type="match status" value="1"/>
</dbReference>
<dbReference type="InterPro" id="IPR009057">
    <property type="entry name" value="Homeodomain-like_sf"/>
</dbReference>
<evidence type="ECO:0000256" key="9">
    <source>
        <dbReference type="PROSITE-ProRule" id="PRU00169"/>
    </source>
</evidence>
<dbReference type="InterPro" id="IPR001789">
    <property type="entry name" value="Sig_transdc_resp-reg_receiver"/>
</dbReference>
<keyword evidence="2 9" id="KW-0597">Phosphoprotein</keyword>
<keyword evidence="6" id="KW-0010">Activator</keyword>
<keyword evidence="14" id="KW-1185">Reference proteome</keyword>
<dbReference type="GO" id="GO:0005634">
    <property type="term" value="C:nucleus"/>
    <property type="evidence" value="ECO:0007669"/>
    <property type="project" value="UniProtKB-SubCell"/>
</dbReference>
<evidence type="ECO:0000256" key="1">
    <source>
        <dbReference type="ARBA" id="ARBA00004123"/>
    </source>
</evidence>
<dbReference type="Gene3D" id="1.10.10.60">
    <property type="entry name" value="Homeodomain-like"/>
    <property type="match status" value="1"/>
</dbReference>
<protein>
    <recommendedName>
        <fullName evidence="15">Two-component response regulator</fullName>
    </recommendedName>
</protein>
<evidence type="ECO:0000256" key="5">
    <source>
        <dbReference type="ARBA" id="ARBA00023125"/>
    </source>
</evidence>
<evidence type="ECO:0000256" key="4">
    <source>
        <dbReference type="ARBA" id="ARBA00023015"/>
    </source>
</evidence>
<evidence type="ECO:0008006" key="15">
    <source>
        <dbReference type="Google" id="ProtNLM"/>
    </source>
</evidence>
<dbReference type="PROSITE" id="PS51294">
    <property type="entry name" value="HTH_MYB"/>
    <property type="match status" value="1"/>
</dbReference>
<dbReference type="GO" id="GO:0000160">
    <property type="term" value="P:phosphorelay signal transduction system"/>
    <property type="evidence" value="ECO:0007669"/>
    <property type="project" value="UniProtKB-KW"/>
</dbReference>
<dbReference type="FunFam" id="1.10.10.60:FF:000007">
    <property type="entry name" value="Two-component response regulator"/>
    <property type="match status" value="1"/>
</dbReference>
<dbReference type="NCBIfam" id="TIGR01557">
    <property type="entry name" value="myb_SHAQKYF"/>
    <property type="match status" value="1"/>
</dbReference>
<evidence type="ECO:0000259" key="11">
    <source>
        <dbReference type="PROSITE" id="PS50110"/>
    </source>
</evidence>
<accession>A0A835DUZ4</accession>
<dbReference type="SUPFAM" id="SSF46689">
    <property type="entry name" value="Homeodomain-like"/>
    <property type="match status" value="1"/>
</dbReference>
<dbReference type="CDD" id="cd17584">
    <property type="entry name" value="REC_typeB_ARR-like"/>
    <property type="match status" value="1"/>
</dbReference>
<dbReference type="AlphaFoldDB" id="A0A835DUZ4"/>
<dbReference type="Proteomes" id="UP000636709">
    <property type="component" value="Unassembled WGS sequence"/>
</dbReference>
<evidence type="ECO:0000256" key="7">
    <source>
        <dbReference type="ARBA" id="ARBA00023163"/>
    </source>
</evidence>
<comment type="caution">
    <text evidence="13">The sequence shown here is derived from an EMBL/GenBank/DDBJ whole genome shotgun (WGS) entry which is preliminary data.</text>
</comment>
<dbReference type="OrthoDB" id="623710at2759"/>
<evidence type="ECO:0000256" key="6">
    <source>
        <dbReference type="ARBA" id="ARBA00023159"/>
    </source>
</evidence>
<evidence type="ECO:0000256" key="10">
    <source>
        <dbReference type="SAM" id="MobiDB-lite"/>
    </source>
</evidence>
<organism evidence="13 14">
    <name type="scientific">Digitaria exilis</name>
    <dbReference type="NCBI Taxonomy" id="1010633"/>
    <lineage>
        <taxon>Eukaryota</taxon>
        <taxon>Viridiplantae</taxon>
        <taxon>Streptophyta</taxon>
        <taxon>Embryophyta</taxon>
        <taxon>Tracheophyta</taxon>
        <taxon>Spermatophyta</taxon>
        <taxon>Magnoliopsida</taxon>
        <taxon>Liliopsida</taxon>
        <taxon>Poales</taxon>
        <taxon>Poaceae</taxon>
        <taxon>PACMAD clade</taxon>
        <taxon>Panicoideae</taxon>
        <taxon>Panicodae</taxon>
        <taxon>Paniceae</taxon>
        <taxon>Anthephorinae</taxon>
        <taxon>Digitaria</taxon>
    </lineage>
</organism>
<evidence type="ECO:0000313" key="13">
    <source>
        <dbReference type="EMBL" id="KAF8648091.1"/>
    </source>
</evidence>
<comment type="subcellular location">
    <subcellularLocation>
        <location evidence="1">Nucleus</location>
    </subcellularLocation>
</comment>
<evidence type="ECO:0000256" key="2">
    <source>
        <dbReference type="ARBA" id="ARBA00022553"/>
    </source>
</evidence>
<keyword evidence="8" id="KW-0539">Nucleus</keyword>
<keyword evidence="7" id="KW-0804">Transcription</keyword>
<dbReference type="PROSITE" id="PS50110">
    <property type="entry name" value="RESPONSE_REGULATORY"/>
    <property type="match status" value="1"/>
</dbReference>
<dbReference type="GO" id="GO:0003677">
    <property type="term" value="F:DNA binding"/>
    <property type="evidence" value="ECO:0007669"/>
    <property type="project" value="UniProtKB-KW"/>
</dbReference>
<dbReference type="EMBL" id="JACEFO010002821">
    <property type="protein sequence ID" value="KAF8648091.1"/>
    <property type="molecule type" value="Genomic_DNA"/>
</dbReference>
<dbReference type="SUPFAM" id="SSF52172">
    <property type="entry name" value="CheY-like"/>
    <property type="match status" value="1"/>
</dbReference>
<dbReference type="InterPro" id="IPR011006">
    <property type="entry name" value="CheY-like_superfamily"/>
</dbReference>
<dbReference type="Gene3D" id="3.40.50.2300">
    <property type="match status" value="1"/>
</dbReference>
<keyword evidence="3" id="KW-0902">Two-component regulatory system</keyword>
<evidence type="ECO:0000256" key="8">
    <source>
        <dbReference type="ARBA" id="ARBA00023242"/>
    </source>
</evidence>
<gene>
    <name evidence="13" type="ORF">HU200_065132</name>
</gene>
<feature type="domain" description="HTH myb-type" evidence="12">
    <location>
        <begin position="175"/>
        <end position="234"/>
    </location>
</feature>
<evidence type="ECO:0000259" key="12">
    <source>
        <dbReference type="PROSITE" id="PS51294"/>
    </source>
</evidence>
<keyword evidence="4" id="KW-0805">Transcription regulation</keyword>
<dbReference type="InterPro" id="IPR045279">
    <property type="entry name" value="ARR-like"/>
</dbReference>
<dbReference type="GO" id="GO:0009736">
    <property type="term" value="P:cytokinin-activated signaling pathway"/>
    <property type="evidence" value="ECO:0007669"/>
    <property type="project" value="InterPro"/>
</dbReference>